<accession>A0A382BW22</accession>
<evidence type="ECO:0000313" key="2">
    <source>
        <dbReference type="EMBL" id="SVB18008.1"/>
    </source>
</evidence>
<evidence type="ECO:0000259" key="1">
    <source>
        <dbReference type="PROSITE" id="PS51494"/>
    </source>
</evidence>
<dbReference type="Pfam" id="PF05580">
    <property type="entry name" value="Peptidase_S55"/>
    <property type="match status" value="1"/>
</dbReference>
<feature type="domain" description="Peptidase S55" evidence="1">
    <location>
        <begin position="1"/>
        <end position="140"/>
    </location>
</feature>
<dbReference type="AlphaFoldDB" id="A0A382BW22"/>
<dbReference type="PROSITE" id="PS51494">
    <property type="entry name" value="SPOIVB"/>
    <property type="match status" value="1"/>
</dbReference>
<organism evidence="2">
    <name type="scientific">marine metagenome</name>
    <dbReference type="NCBI Taxonomy" id="408172"/>
    <lineage>
        <taxon>unclassified sequences</taxon>
        <taxon>metagenomes</taxon>
        <taxon>ecological metagenomes</taxon>
    </lineage>
</organism>
<feature type="non-terminal residue" evidence="2">
    <location>
        <position position="586"/>
    </location>
</feature>
<reference evidence="2" key="1">
    <citation type="submission" date="2018-05" db="EMBL/GenBank/DDBJ databases">
        <authorList>
            <person name="Lanie J.A."/>
            <person name="Ng W.-L."/>
            <person name="Kazmierczak K.M."/>
            <person name="Andrzejewski T.M."/>
            <person name="Davidsen T.M."/>
            <person name="Wayne K.J."/>
            <person name="Tettelin H."/>
            <person name="Glass J.I."/>
            <person name="Rusch D."/>
            <person name="Podicherti R."/>
            <person name="Tsui H.-C.T."/>
            <person name="Winkler M.E."/>
        </authorList>
    </citation>
    <scope>NUCLEOTIDE SEQUENCE</scope>
</reference>
<name>A0A382BW22_9ZZZZ</name>
<sequence>MLLRTLITGALILTSPNWLLASTDFMPLQEVKAGMTGVGITVFEGTKREEFTVQILGILKNINGPQRSLILARLAGGPLAETGVIQGMSGSPVYIDNRLIGAVSHALGQFTQEPIAGITPIADMIEAVSQPNLRPPSRQVSLTLPITNESFLGAFKHSLLQNNSSGSGLGNVIGRGVSQESANRLAALLRPIDTPLVFSGFTDDSLQFLSNSFSSNSISPVLGVGTVQNEQDTNIAIPLRAGDPIAISLISGDLFVAGTGTTTLVDGNRVYAFGHRFQNLGPTDFRMHRAEVQVVLPSLLSSTRIAVVGEPIGVFQQDQPTAIAGTLGMAARVIPVTVSLTAPHSSVEQRVMKFDLAHDQLMTPLLAYVSVLSTLTAYGREIGTATYTLSGSTRIADQNDVLIDNIYTGPSSAINAATSVAGPLVMLLNNDYEEARIEELSLAITAVEEAKIETIERVWLDQVRLYRGQVVDLNITTRNYRGGETLRTLPITIPTNSPTNLSLLVSGGPQFTLWEQQEIRPPVKPRNMPHLIRLLNNARQNNRIYVRLFGDDYGAVVQGEHFTSLPPSMLNIYRSDRSSGTTTPLT</sequence>
<gene>
    <name evidence="2" type="ORF">METZ01_LOCUS170862</name>
</gene>
<dbReference type="InterPro" id="IPR008763">
    <property type="entry name" value="Peptidase_S55"/>
</dbReference>
<protein>
    <recommendedName>
        <fullName evidence="1">Peptidase S55 domain-containing protein</fullName>
    </recommendedName>
</protein>
<proteinExistence type="predicted"/>
<dbReference type="EMBL" id="UINC01031637">
    <property type="protein sequence ID" value="SVB18008.1"/>
    <property type="molecule type" value="Genomic_DNA"/>
</dbReference>